<organism evidence="1 2">
    <name type="scientific">Coniosporium tulheliwenetii</name>
    <dbReference type="NCBI Taxonomy" id="3383036"/>
    <lineage>
        <taxon>Eukaryota</taxon>
        <taxon>Fungi</taxon>
        <taxon>Dikarya</taxon>
        <taxon>Ascomycota</taxon>
        <taxon>Pezizomycotina</taxon>
        <taxon>Dothideomycetes</taxon>
        <taxon>Dothideomycetes incertae sedis</taxon>
        <taxon>Coniosporium</taxon>
    </lineage>
</organism>
<protein>
    <submittedName>
        <fullName evidence="1">Uncharacterized protein</fullName>
    </submittedName>
</protein>
<reference evidence="1" key="1">
    <citation type="submission" date="2022-10" db="EMBL/GenBank/DDBJ databases">
        <title>Culturing micro-colonial fungi from biological soil crusts in the Mojave desert and describing Neophaeococcomyces mojavensis, and introducing the new genera and species Taxawa tesnikishii.</title>
        <authorList>
            <person name="Kurbessoian T."/>
            <person name="Stajich J.E."/>
        </authorList>
    </citation>
    <scope>NUCLEOTIDE SEQUENCE</scope>
    <source>
        <strain evidence="1">JES_115</strain>
    </source>
</reference>
<evidence type="ECO:0000313" key="2">
    <source>
        <dbReference type="Proteomes" id="UP001172680"/>
    </source>
</evidence>
<accession>A0ACC2ZHS3</accession>
<gene>
    <name evidence="1" type="ORF">H2199_002074</name>
</gene>
<evidence type="ECO:0000313" key="1">
    <source>
        <dbReference type="EMBL" id="KAJ9647088.1"/>
    </source>
</evidence>
<dbReference type="Proteomes" id="UP001172680">
    <property type="component" value="Unassembled WGS sequence"/>
</dbReference>
<keyword evidence="2" id="KW-1185">Reference proteome</keyword>
<dbReference type="EMBL" id="JAPDRP010000005">
    <property type="protein sequence ID" value="KAJ9647088.1"/>
    <property type="molecule type" value="Genomic_DNA"/>
</dbReference>
<proteinExistence type="predicted"/>
<sequence>MAGTLKKSETSYPELYRQHQATAKELDRKMKALRREAKKKMREDYFRDMPNEEINKQINKLLLHSAEGNVGKEESEELSEEDIDWELPALDNDGDEPGDEPGEETKSSRDTSISALDERNISTKIFIVCPDHHAYARSDYLRRHIMTQHLSRIARDGLHCNKEICKNGGIFSTASDFLNHAAKVHNYDLNFKKR</sequence>
<comment type="caution">
    <text evidence="1">The sequence shown here is derived from an EMBL/GenBank/DDBJ whole genome shotgun (WGS) entry which is preliminary data.</text>
</comment>
<name>A0ACC2ZHS3_9PEZI</name>